<protein>
    <submittedName>
        <fullName evidence="1">Capsule assembly Wzi family protein</fullName>
    </submittedName>
</protein>
<dbReference type="EMBL" id="JAQOMS010000002">
    <property type="protein sequence ID" value="MDC2891357.1"/>
    <property type="molecule type" value="Genomic_DNA"/>
</dbReference>
<proteinExistence type="predicted"/>
<evidence type="ECO:0000313" key="1">
    <source>
        <dbReference type="EMBL" id="MDC2891357.1"/>
    </source>
</evidence>
<accession>A0ABT5FJI8</accession>
<keyword evidence="2" id="KW-1185">Reference proteome</keyword>
<dbReference type="Proteomes" id="UP001528411">
    <property type="component" value="Unassembled WGS sequence"/>
</dbReference>
<evidence type="ECO:0000313" key="2">
    <source>
        <dbReference type="Proteomes" id="UP001528411"/>
    </source>
</evidence>
<organism evidence="1 2">
    <name type="scientific">Psychrosphaera algicola</name>
    <dbReference type="NCBI Taxonomy" id="3023714"/>
    <lineage>
        <taxon>Bacteria</taxon>
        <taxon>Pseudomonadati</taxon>
        <taxon>Pseudomonadota</taxon>
        <taxon>Gammaproteobacteria</taxon>
        <taxon>Alteromonadales</taxon>
        <taxon>Pseudoalteromonadaceae</taxon>
        <taxon>Psychrosphaera</taxon>
    </lineage>
</organism>
<dbReference type="Pfam" id="PF14052">
    <property type="entry name" value="Caps_assemb_Wzi"/>
    <property type="match status" value="1"/>
</dbReference>
<gene>
    <name evidence="1" type="ORF">PN838_24680</name>
</gene>
<comment type="caution">
    <text evidence="1">The sequence shown here is derived from an EMBL/GenBank/DDBJ whole genome shotgun (WGS) entry which is preliminary data.</text>
</comment>
<reference evidence="1 2" key="1">
    <citation type="submission" date="2023-01" db="EMBL/GenBank/DDBJ databases">
        <title>Psychrosphaera sp. nov., isolated from marine algae.</title>
        <authorList>
            <person name="Bayburt H."/>
            <person name="Choi B.J."/>
            <person name="Kim J.M."/>
            <person name="Choi D.G."/>
            <person name="Jeon C.O."/>
        </authorList>
    </citation>
    <scope>NUCLEOTIDE SEQUENCE [LARGE SCALE GENOMIC DNA]</scope>
    <source>
        <strain evidence="1 2">G1-22</strain>
    </source>
</reference>
<name>A0ABT5FJI8_9GAMM</name>
<dbReference type="InterPro" id="IPR026950">
    <property type="entry name" value="Caps_assemb_Wzi"/>
</dbReference>
<dbReference type="InterPro" id="IPR038636">
    <property type="entry name" value="Wzi_sf"/>
</dbReference>
<sequence>MTQLNKDIHALFIVTNTQSMQRPYAVSHVKDVLKHAKNQYPELSARVEQALTKLTTRPVGFAQLQLRQAQSTEFDTVIPNQLAELESSNGHAMFTGSYQVSNWMSFTYGGIANNSFEDINFYETYLSVGNDNIQLDVGYKQDWLSPFQTRSMLYSNNAKTTLSVGLKNPIPFKNWWDLQYNVFVKSLERHDNIYSEGELTSGTPYVLATQLSIQPFKGTSISLNRTFQFGGRGQPISLEQVWGAFSDVVGSDNSGALVNCESGNVTECEFGNQRASLTIEQRFGSINVYGEIAGEDAASHSNFLLGNIAVSAGISLPYTKYNEIPLSFSYEVSEFQSAWHDHHIYRKGYSVGNVSLGHWATNYTYGIESASGLSQTVLIDFLTPEYQIGFEYLFHRNKKSPNQTALNYDYVDLHDIQVTIIPQWFNQLELMLGIKRDVYNDTSWRIGVTWQY</sequence>
<dbReference type="RefSeq" id="WP_272182361.1">
    <property type="nucleotide sequence ID" value="NZ_JAQOMS010000002.1"/>
</dbReference>
<dbReference type="Gene3D" id="2.40.160.130">
    <property type="entry name" value="Capsule assembly protein Wzi"/>
    <property type="match status" value="1"/>
</dbReference>